<reference evidence="5 6" key="1">
    <citation type="submission" date="2016-10" db="EMBL/GenBank/DDBJ databases">
        <authorList>
            <person name="de Groot N.N."/>
        </authorList>
    </citation>
    <scope>NUCLEOTIDE SEQUENCE [LARGE SCALE GENOMIC DNA]</scope>
    <source>
        <strain evidence="5 6">CGMCC 1.9157</strain>
    </source>
</reference>
<dbReference type="RefSeq" id="WP_090075045.1">
    <property type="nucleotide sequence ID" value="NZ_FOVR01000014.1"/>
</dbReference>
<evidence type="ECO:0000256" key="1">
    <source>
        <dbReference type="ARBA" id="ARBA00001933"/>
    </source>
</evidence>
<dbReference type="InterPro" id="IPR015424">
    <property type="entry name" value="PyrdxlP-dep_Trfase"/>
</dbReference>
<name>A0A1I5KK75_9HYPH</name>
<dbReference type="FunFam" id="3.40.640.10:FF:000046">
    <property type="entry name" value="Cystathionine gamma-lyase"/>
    <property type="match status" value="1"/>
</dbReference>
<feature type="modified residue" description="N6-(pyridoxal phosphate)lysine" evidence="3">
    <location>
        <position position="205"/>
    </location>
</feature>
<comment type="similarity">
    <text evidence="4">Belongs to the trans-sulfuration enzymes family.</text>
</comment>
<keyword evidence="6" id="KW-1185">Reference proteome</keyword>
<dbReference type="GO" id="GO:0016846">
    <property type="term" value="F:carbon-sulfur lyase activity"/>
    <property type="evidence" value="ECO:0007669"/>
    <property type="project" value="TreeGrafter"/>
</dbReference>
<dbReference type="GO" id="GO:0005737">
    <property type="term" value="C:cytoplasm"/>
    <property type="evidence" value="ECO:0007669"/>
    <property type="project" value="TreeGrafter"/>
</dbReference>
<dbReference type="AlphaFoldDB" id="A0A1I5KK75"/>
<dbReference type="SUPFAM" id="SSF53383">
    <property type="entry name" value="PLP-dependent transferases"/>
    <property type="match status" value="1"/>
</dbReference>
<dbReference type="STRING" id="655353.SAMN04488056_11452"/>
<evidence type="ECO:0000256" key="2">
    <source>
        <dbReference type="ARBA" id="ARBA00022898"/>
    </source>
</evidence>
<dbReference type="InterPro" id="IPR015421">
    <property type="entry name" value="PyrdxlP-dep_Trfase_major"/>
</dbReference>
<dbReference type="InterPro" id="IPR015422">
    <property type="entry name" value="PyrdxlP-dep_Trfase_small"/>
</dbReference>
<comment type="cofactor">
    <cofactor evidence="1 4">
        <name>pyridoxal 5'-phosphate</name>
        <dbReference type="ChEBI" id="CHEBI:597326"/>
    </cofactor>
</comment>
<dbReference type="Pfam" id="PF01053">
    <property type="entry name" value="Cys_Met_Meta_PP"/>
    <property type="match status" value="1"/>
</dbReference>
<accession>A0A1I5KK75</accession>
<dbReference type="CDD" id="cd00614">
    <property type="entry name" value="CGS_like"/>
    <property type="match status" value="1"/>
</dbReference>
<dbReference type="GO" id="GO:0019346">
    <property type="term" value="P:transsulfuration"/>
    <property type="evidence" value="ECO:0007669"/>
    <property type="project" value="InterPro"/>
</dbReference>
<organism evidence="5 6">
    <name type="scientific">Cohaesibacter marisflavi</name>
    <dbReference type="NCBI Taxonomy" id="655353"/>
    <lineage>
        <taxon>Bacteria</taxon>
        <taxon>Pseudomonadati</taxon>
        <taxon>Pseudomonadota</taxon>
        <taxon>Alphaproteobacteria</taxon>
        <taxon>Hyphomicrobiales</taxon>
        <taxon>Cohaesibacteraceae</taxon>
    </lineage>
</organism>
<dbReference type="PIRSF" id="PIRSF001434">
    <property type="entry name" value="CGS"/>
    <property type="match status" value="1"/>
</dbReference>
<evidence type="ECO:0000313" key="6">
    <source>
        <dbReference type="Proteomes" id="UP000199236"/>
    </source>
</evidence>
<dbReference type="NCBIfam" id="NF004627">
    <property type="entry name" value="PRK05968.1"/>
    <property type="match status" value="1"/>
</dbReference>
<keyword evidence="5" id="KW-0456">Lyase</keyword>
<dbReference type="Proteomes" id="UP000199236">
    <property type="component" value="Unassembled WGS sequence"/>
</dbReference>
<protein>
    <submittedName>
        <fullName evidence="5">Cystathionine beta-lyase/cystathionine gamma-synthase</fullName>
    </submittedName>
</protein>
<evidence type="ECO:0000313" key="5">
    <source>
        <dbReference type="EMBL" id="SFO85439.1"/>
    </source>
</evidence>
<gene>
    <name evidence="5" type="ORF">SAMN04488056_11452</name>
</gene>
<dbReference type="PANTHER" id="PTHR11808">
    <property type="entry name" value="TRANS-SULFURATION ENZYME FAMILY MEMBER"/>
    <property type="match status" value="1"/>
</dbReference>
<evidence type="ECO:0000256" key="3">
    <source>
        <dbReference type="PIRSR" id="PIRSR001434-2"/>
    </source>
</evidence>
<dbReference type="GO" id="GO:0030170">
    <property type="term" value="F:pyridoxal phosphate binding"/>
    <property type="evidence" value="ECO:0007669"/>
    <property type="project" value="InterPro"/>
</dbReference>
<keyword evidence="2 3" id="KW-0663">Pyridoxal phosphate</keyword>
<dbReference type="InterPro" id="IPR000277">
    <property type="entry name" value="Cys/Met-Metab_PyrdxlP-dep_enz"/>
</dbReference>
<dbReference type="EMBL" id="FOVR01000014">
    <property type="protein sequence ID" value="SFO85439.1"/>
    <property type="molecule type" value="Genomic_DNA"/>
</dbReference>
<sequence>MTSCVERAQLILAHDEHNPQDAVVPPIVQTSLFTFSSYEEMVATYRGDLERPVYSRGLNPTVRALEEKIASLEMADDAIAFASGMAAISASILSNVAPGDRIVVVRNVYPDAFRLFGTYIKRMQIEVTYVDGTDHAAVEAALVGARLFYIESPTSWVMEALDVGALAAMAKKQGVFSVIDNSWATPIFQNPLELGVDLVVHSASKYIGGHSDVVAGVVAGSKETIARIRGEIYPYLGGRIAPMDAWLLLRGLRTLPQRVMAHQESALELARRLCERDEVVKVYHPGLAPLPYGLKGTTGLFSILLADHVDMRSFCNALELFKLGVSWGGHESLIVPGDVGLQQKSEPNSARAFGQSPQSVRLHVGLEGTEALWRDLSEALGTASKS</sequence>
<evidence type="ECO:0000256" key="4">
    <source>
        <dbReference type="RuleBase" id="RU362118"/>
    </source>
</evidence>
<dbReference type="Gene3D" id="3.40.640.10">
    <property type="entry name" value="Type I PLP-dependent aspartate aminotransferase-like (Major domain)"/>
    <property type="match status" value="1"/>
</dbReference>
<proteinExistence type="inferred from homology"/>
<dbReference type="OrthoDB" id="9790858at2"/>
<dbReference type="PANTHER" id="PTHR11808:SF80">
    <property type="entry name" value="CYSTATHIONINE GAMMA-LYASE"/>
    <property type="match status" value="1"/>
</dbReference>
<dbReference type="Gene3D" id="3.90.1150.10">
    <property type="entry name" value="Aspartate Aminotransferase, domain 1"/>
    <property type="match status" value="1"/>
</dbReference>